<evidence type="ECO:0000256" key="4">
    <source>
        <dbReference type="ARBA" id="ARBA00022475"/>
    </source>
</evidence>
<dbReference type="PANTHER" id="PTHR34702:SF1">
    <property type="entry name" value="NA(+)_H(+) ANTIPORTER SUBUNIT F"/>
    <property type="match status" value="1"/>
</dbReference>
<protein>
    <submittedName>
        <fullName evidence="9">Monovalent cation/H+ antiporter complex subunit F</fullName>
    </submittedName>
</protein>
<evidence type="ECO:0000256" key="5">
    <source>
        <dbReference type="ARBA" id="ARBA00022692"/>
    </source>
</evidence>
<evidence type="ECO:0000256" key="2">
    <source>
        <dbReference type="ARBA" id="ARBA00009212"/>
    </source>
</evidence>
<feature type="transmembrane region" description="Helical" evidence="8">
    <location>
        <begin position="30"/>
        <end position="50"/>
    </location>
</feature>
<evidence type="ECO:0000256" key="7">
    <source>
        <dbReference type="ARBA" id="ARBA00023136"/>
    </source>
</evidence>
<evidence type="ECO:0000256" key="1">
    <source>
        <dbReference type="ARBA" id="ARBA00004651"/>
    </source>
</evidence>
<feature type="transmembrane region" description="Helical" evidence="8">
    <location>
        <begin position="57"/>
        <end position="77"/>
    </location>
</feature>
<organism evidence="9 10">
    <name type="scientific">Actinomadura adrarensis</name>
    <dbReference type="NCBI Taxonomy" id="1819600"/>
    <lineage>
        <taxon>Bacteria</taxon>
        <taxon>Bacillati</taxon>
        <taxon>Actinomycetota</taxon>
        <taxon>Actinomycetes</taxon>
        <taxon>Streptosporangiales</taxon>
        <taxon>Thermomonosporaceae</taxon>
        <taxon>Actinomadura</taxon>
    </lineage>
</organism>
<evidence type="ECO:0000256" key="6">
    <source>
        <dbReference type="ARBA" id="ARBA00022989"/>
    </source>
</evidence>
<evidence type="ECO:0000256" key="8">
    <source>
        <dbReference type="SAM" id="Phobius"/>
    </source>
</evidence>
<comment type="caution">
    <text evidence="9">The sequence shown here is derived from an EMBL/GenBank/DDBJ whole genome shotgun (WGS) entry which is preliminary data.</text>
</comment>
<keyword evidence="5 8" id="KW-0812">Transmembrane</keyword>
<evidence type="ECO:0000256" key="3">
    <source>
        <dbReference type="ARBA" id="ARBA00022448"/>
    </source>
</evidence>
<keyword evidence="3" id="KW-0813">Transport</keyword>
<name>A0ABW3CFI3_9ACTN</name>
<keyword evidence="6 8" id="KW-1133">Transmembrane helix</keyword>
<sequence>MLVAAIVALFVAMLLTLVRAFLGPGLYNRILAINTFGTKTVLFIAVLGTISGRPHLFEIAVVYALVNFVTTIAVLRFTHRDDLRGGPGAPDEEPAR</sequence>
<dbReference type="EMBL" id="JBHTIR010001245">
    <property type="protein sequence ID" value="MFD0852317.1"/>
    <property type="molecule type" value="Genomic_DNA"/>
</dbReference>
<gene>
    <name evidence="9" type="ORF">ACFQ07_08790</name>
</gene>
<comment type="subcellular location">
    <subcellularLocation>
        <location evidence="1">Cell membrane</location>
        <topology evidence="1">Multi-pass membrane protein</topology>
    </subcellularLocation>
</comment>
<dbReference type="PANTHER" id="PTHR34702">
    <property type="entry name" value="NA(+)/H(+) ANTIPORTER SUBUNIT F1"/>
    <property type="match status" value="1"/>
</dbReference>
<evidence type="ECO:0000313" key="10">
    <source>
        <dbReference type="Proteomes" id="UP001597083"/>
    </source>
</evidence>
<evidence type="ECO:0000313" key="9">
    <source>
        <dbReference type="EMBL" id="MFD0852317.1"/>
    </source>
</evidence>
<dbReference type="Proteomes" id="UP001597083">
    <property type="component" value="Unassembled WGS sequence"/>
</dbReference>
<dbReference type="InterPro" id="IPR007208">
    <property type="entry name" value="MrpF/PhaF-like"/>
</dbReference>
<dbReference type="Pfam" id="PF04066">
    <property type="entry name" value="MrpF_PhaF"/>
    <property type="match status" value="1"/>
</dbReference>
<keyword evidence="4" id="KW-1003">Cell membrane</keyword>
<reference evidence="10" key="1">
    <citation type="journal article" date="2019" name="Int. J. Syst. Evol. Microbiol.">
        <title>The Global Catalogue of Microorganisms (GCM) 10K type strain sequencing project: providing services to taxonomists for standard genome sequencing and annotation.</title>
        <authorList>
            <consortium name="The Broad Institute Genomics Platform"/>
            <consortium name="The Broad Institute Genome Sequencing Center for Infectious Disease"/>
            <person name="Wu L."/>
            <person name="Ma J."/>
        </authorList>
    </citation>
    <scope>NUCLEOTIDE SEQUENCE [LARGE SCALE GENOMIC DNA]</scope>
    <source>
        <strain evidence="10">JCM 31696</strain>
    </source>
</reference>
<keyword evidence="7 8" id="KW-0472">Membrane</keyword>
<proteinExistence type="inferred from homology"/>
<accession>A0ABW3CFI3</accession>
<comment type="similarity">
    <text evidence="2">Belongs to the CPA3 antiporters (TC 2.A.63) subunit F family.</text>
</comment>
<keyword evidence="10" id="KW-1185">Reference proteome</keyword>